<dbReference type="GO" id="GO:0071269">
    <property type="term" value="P:L-homocysteine biosynthetic process"/>
    <property type="evidence" value="ECO:0007669"/>
    <property type="project" value="TreeGrafter"/>
</dbReference>
<proteinExistence type="inferred from homology"/>
<dbReference type="GO" id="GO:0047304">
    <property type="term" value="F:2-aminoethylphosphonate-pyruvate transaminase activity"/>
    <property type="evidence" value="ECO:0007669"/>
    <property type="project" value="UniProtKB-UniRule"/>
</dbReference>
<evidence type="ECO:0000259" key="8">
    <source>
        <dbReference type="Pfam" id="PF00266"/>
    </source>
</evidence>
<dbReference type="Pfam" id="PF00266">
    <property type="entry name" value="Aminotran_5"/>
    <property type="match status" value="1"/>
</dbReference>
<dbReference type="GO" id="GO:0005737">
    <property type="term" value="C:cytoplasm"/>
    <property type="evidence" value="ECO:0007669"/>
    <property type="project" value="TreeGrafter"/>
</dbReference>
<dbReference type="GO" id="GO:0019346">
    <property type="term" value="P:transsulfuration"/>
    <property type="evidence" value="ECO:0007669"/>
    <property type="project" value="InterPro"/>
</dbReference>
<dbReference type="GO" id="GO:0004124">
    <property type="term" value="F:cysteine synthase activity"/>
    <property type="evidence" value="ECO:0007669"/>
    <property type="project" value="TreeGrafter"/>
</dbReference>
<comment type="subunit">
    <text evidence="7">Homodimer.</text>
</comment>
<evidence type="ECO:0000256" key="1">
    <source>
        <dbReference type="ARBA" id="ARBA00001933"/>
    </source>
</evidence>
<dbReference type="InterPro" id="IPR015421">
    <property type="entry name" value="PyrdxlP-dep_Trfase_major"/>
</dbReference>
<dbReference type="EC" id="2.6.1.37" evidence="7"/>
<comment type="similarity">
    <text evidence="7">Belongs to the class-V pyridoxal-phosphate-dependent aminotransferase family. PhnW subfamily.</text>
</comment>
<dbReference type="InterPro" id="IPR015424">
    <property type="entry name" value="PyrdxlP-dep_Trfase"/>
</dbReference>
<dbReference type="InterPro" id="IPR000277">
    <property type="entry name" value="Cys/Met-Metab_PyrdxlP-dep_enz"/>
</dbReference>
<comment type="cofactor">
    <cofactor evidence="1 7">
        <name>pyridoxal 5'-phosphate</name>
        <dbReference type="ChEBI" id="CHEBI:597326"/>
    </cofactor>
</comment>
<dbReference type="InterPro" id="IPR000192">
    <property type="entry name" value="Aminotrans_V_dom"/>
</dbReference>
<dbReference type="OrthoDB" id="9766472at2"/>
<evidence type="ECO:0000256" key="3">
    <source>
        <dbReference type="ARBA" id="ARBA00022679"/>
    </source>
</evidence>
<comment type="function">
    <text evidence="7">Involved in phosphonate degradation.</text>
</comment>
<evidence type="ECO:0000256" key="5">
    <source>
        <dbReference type="ARBA" id="ARBA00023317"/>
    </source>
</evidence>
<name>A0A2M8R7A8_9BRAD</name>
<keyword evidence="3 7" id="KW-0808">Transferase</keyword>
<dbReference type="AlphaFoldDB" id="A0A2M8R7A8"/>
<feature type="modified residue" description="N6-(pyridoxal phosphate)lysine" evidence="7">
    <location>
        <position position="202"/>
    </location>
</feature>
<organism evidence="9 10">
    <name type="scientific">Bradyrhizobium forestalis</name>
    <dbReference type="NCBI Taxonomy" id="1419263"/>
    <lineage>
        <taxon>Bacteria</taxon>
        <taxon>Pseudomonadati</taxon>
        <taxon>Pseudomonadota</taxon>
        <taxon>Alphaproteobacteria</taxon>
        <taxon>Hyphomicrobiales</taxon>
        <taxon>Nitrobacteraceae</taxon>
        <taxon>Bradyrhizobium</taxon>
    </lineage>
</organism>
<dbReference type="EMBL" id="PGVG01000015">
    <property type="protein sequence ID" value="PJG53688.1"/>
    <property type="molecule type" value="Genomic_DNA"/>
</dbReference>
<gene>
    <name evidence="7" type="primary">phnW</name>
    <name evidence="9" type="ORF">CVM73_19265</name>
</gene>
<dbReference type="PANTHER" id="PTHR43797">
    <property type="entry name" value="HOMOCYSTEINE/CYSTEINE SYNTHASE"/>
    <property type="match status" value="1"/>
</dbReference>
<dbReference type="InterPro" id="IPR015422">
    <property type="entry name" value="PyrdxlP-dep_Trfase_small"/>
</dbReference>
<feature type="domain" description="Aminotransferase class V" evidence="8">
    <location>
        <begin position="47"/>
        <end position="297"/>
    </location>
</feature>
<dbReference type="PANTHER" id="PTHR43797:SF2">
    <property type="entry name" value="HOMOCYSTEINE_CYSTEINE SYNTHASE"/>
    <property type="match status" value="1"/>
</dbReference>
<evidence type="ECO:0000256" key="7">
    <source>
        <dbReference type="HAMAP-Rule" id="MF_01376"/>
    </source>
</evidence>
<dbReference type="Gene3D" id="3.40.640.10">
    <property type="entry name" value="Type I PLP-dependent aspartate aminotransferase-like (Major domain)"/>
    <property type="match status" value="2"/>
</dbReference>
<comment type="catalytic activity">
    <reaction evidence="6 7">
        <text>(2-aminoethyl)phosphonate + pyruvate = phosphonoacetaldehyde + L-alanine</text>
        <dbReference type="Rhea" id="RHEA:17021"/>
        <dbReference type="ChEBI" id="CHEBI:15361"/>
        <dbReference type="ChEBI" id="CHEBI:57418"/>
        <dbReference type="ChEBI" id="CHEBI:57972"/>
        <dbReference type="ChEBI" id="CHEBI:58383"/>
        <dbReference type="EC" id="2.6.1.37"/>
    </reaction>
</comment>
<dbReference type="NCBIfam" id="NF010006">
    <property type="entry name" value="PRK13479.1"/>
    <property type="match status" value="1"/>
</dbReference>
<dbReference type="HAMAP" id="MF_01376">
    <property type="entry name" value="PhnW_aminotrans_5"/>
    <property type="match status" value="1"/>
</dbReference>
<dbReference type="InterPro" id="IPR012703">
    <property type="entry name" value="NH2EtPonate_pyrv_transaminase"/>
</dbReference>
<dbReference type="SUPFAM" id="SSF53383">
    <property type="entry name" value="PLP-dependent transferases"/>
    <property type="match status" value="2"/>
</dbReference>
<evidence type="ECO:0000256" key="2">
    <source>
        <dbReference type="ARBA" id="ARBA00009077"/>
    </source>
</evidence>
<keyword evidence="4 7" id="KW-0663">Pyridoxal phosphate</keyword>
<protein>
    <recommendedName>
        <fullName evidence="7">2-aminoethylphosphonate--pyruvate transaminase</fullName>
        <ecNumber evidence="7">2.6.1.37</ecNumber>
    </recommendedName>
    <alternativeName>
        <fullName evidence="7">2-aminoethylphosphonate aminotransferase</fullName>
    </alternativeName>
    <alternativeName>
        <fullName evidence="7">AEP transaminase</fullName>
        <shortName evidence="7">AEPT</shortName>
    </alternativeName>
</protein>
<dbReference type="InterPro" id="IPR006235">
    <property type="entry name" value="OAc-hSer/O-AcSer_sulfhydrylase"/>
</dbReference>
<sequence>MDDYNLRRNGLTRQRSLLTPGPLSLSLAVRSQMQLDLASRDCEFKEVTACMRRLMLSLLGNAEDYSVVPIQGGGSFAMEAALSSFVSRADRPLVCINGIYGERIFRMLQLWGVEALKLVKRATDPLDPQEIGEHLSRNPGVTHLCFVHCETTTGIVNPLDAIVEEARRRGVKTIIDGMSSFGALNIDLSPRGPDVLVTSGNKCIEGPPGVAFVIASRELLENAVQEPRSFVLDVRDQWLSLERTGEWRSTPPTHIVQATTKALEILHEEGIDARRCRYEKVRDDLVKELEGVVSPVLPTELQSPVCVAFSAPSGIVDQAGFDGLYRHLAAHNLYVYSKLHLATRSFRVGCIGEIQSSWIEQLGCAFRTYFRSGQARSAAPMSAQESCGARVTMPARAAGDWQLPFSAETAVLHAGYRRDVATKAVAVPIYQNTAYELDGDLNHIADVYNVKADGFTYTRIINPTTRALERRYAAVDMGRDALAVASGQAATFLAIVNLSSGEVGDNVVASPYLYGNTWNLLHNTLKRLGISVRTADPRRPETFERAIDDRTICLFGEVISNPCLIPLPVKQLAEIGRKYGVPLVVDNTTTPLVCRPSDLGAAITTYSATKYICGHGTTLGGLIVDNGEFSYRGASRFPLFNRPDDAHGGIVWHNAVRDVDDLGKSEFLLKARMTWLRDTGAAIAPFASFQLIQGLETLPLRMKQHCANATIVADVLKEHPKVRRVFYPGLFEGADREIVDQTLSAAYGHGAMVMFEVEDEQAGRKFIQNVDLMYHVSNVGDARTLVTHPVSTTHTTVPREKREAAGIFGGSIRLCVGIEDVNDILRDLDKALSAI</sequence>
<evidence type="ECO:0000256" key="6">
    <source>
        <dbReference type="ARBA" id="ARBA00049460"/>
    </source>
</evidence>
<keyword evidence="10" id="KW-1185">Reference proteome</keyword>
<dbReference type="Pfam" id="PF01053">
    <property type="entry name" value="Cys_Met_Meta_PP"/>
    <property type="match status" value="1"/>
</dbReference>
<keyword evidence="5 7" id="KW-0670">Pyruvate</keyword>
<reference evidence="9 10" key="1">
    <citation type="submission" date="2017-11" db="EMBL/GenBank/DDBJ databases">
        <title>Bradyrhizobium forestalis sp. nov., an efficient nitrogen-fixing bacterium isolated from nodules of forest legume species in the Amazon.</title>
        <authorList>
            <person name="Costa E.M."/>
            <person name="Guimaraes A."/>
            <person name="Carvalho T.S."/>
            <person name="Rodrigues T.L."/>
            <person name="Ribeiro P.R.A."/>
            <person name="Lebbe L."/>
            <person name="Willems A."/>
            <person name="Moreira F.M.S."/>
        </authorList>
    </citation>
    <scope>NUCLEOTIDE SEQUENCE [LARGE SCALE GENOMIC DNA]</scope>
    <source>
        <strain evidence="9 10">INPA54B</strain>
    </source>
</reference>
<keyword evidence="7" id="KW-0032">Aminotransferase</keyword>
<dbReference type="Proteomes" id="UP000231194">
    <property type="component" value="Unassembled WGS sequence"/>
</dbReference>
<accession>A0A2M8R7A8</accession>
<dbReference type="GO" id="GO:0006535">
    <property type="term" value="P:cysteine biosynthetic process from serine"/>
    <property type="evidence" value="ECO:0007669"/>
    <property type="project" value="TreeGrafter"/>
</dbReference>
<comment type="similarity">
    <text evidence="2">Belongs to the trans-sulfuration enzymes family.</text>
</comment>
<dbReference type="GO" id="GO:0019700">
    <property type="term" value="P:organic phosphonate catabolic process"/>
    <property type="evidence" value="ECO:0007669"/>
    <property type="project" value="InterPro"/>
</dbReference>
<dbReference type="GO" id="GO:0030170">
    <property type="term" value="F:pyridoxal phosphate binding"/>
    <property type="evidence" value="ECO:0007669"/>
    <property type="project" value="InterPro"/>
</dbReference>
<evidence type="ECO:0000313" key="9">
    <source>
        <dbReference type="EMBL" id="PJG53688.1"/>
    </source>
</evidence>
<comment type="caution">
    <text evidence="9">The sequence shown here is derived from an EMBL/GenBank/DDBJ whole genome shotgun (WGS) entry which is preliminary data.</text>
</comment>
<dbReference type="GO" id="GO:0003961">
    <property type="term" value="F:O-acetylhomoserine aminocarboxypropyltransferase activity"/>
    <property type="evidence" value="ECO:0007669"/>
    <property type="project" value="TreeGrafter"/>
</dbReference>
<evidence type="ECO:0000313" key="10">
    <source>
        <dbReference type="Proteomes" id="UP000231194"/>
    </source>
</evidence>
<dbReference type="Gene3D" id="3.90.1150.10">
    <property type="entry name" value="Aspartate Aminotransferase, domain 1"/>
    <property type="match status" value="2"/>
</dbReference>
<evidence type="ECO:0000256" key="4">
    <source>
        <dbReference type="ARBA" id="ARBA00022898"/>
    </source>
</evidence>